<feature type="transmembrane region" description="Helical" evidence="8">
    <location>
        <begin position="83"/>
        <end position="100"/>
    </location>
</feature>
<evidence type="ECO:0000256" key="6">
    <source>
        <dbReference type="ARBA" id="ARBA00022989"/>
    </source>
</evidence>
<sequence>MSSAFSDTALAARDLAAGHRRIATRRIAMLVLLAVILLVALALDLTTGPARIDFAEIVGGILDPAGLDVRTRIILWQVRLPDALIALAVGAALGLAGLETQTVLNNPLASPYTLGISAAASFGAAMAIVLEPVLSFMPVTAVLPFTAFAFSFGAALLILALSSLHGGATSTVILYGIALHFLCNALTSALQYFASAEAVERVVFWTVGNLTKAGWTEVGIVTAVFLLVLPLSLRHVWVLTALRGGEVLAASAGIAVGRVRIAVMARVALLAAIGVCFVGAIAFVGLVGPHIARMLLGEDHRYLIPGACLTGAAMLSLASFLSKVLLPGVIIPVGVVTAIVGVPVFLVLIAARRGEAAWR</sequence>
<feature type="transmembrane region" description="Helical" evidence="8">
    <location>
        <begin position="27"/>
        <end position="43"/>
    </location>
</feature>
<name>A0ABT3HBD6_9HYPH</name>
<evidence type="ECO:0000256" key="8">
    <source>
        <dbReference type="SAM" id="Phobius"/>
    </source>
</evidence>
<organism evidence="9 10">
    <name type="scientific">Rhodobium gokarnense</name>
    <dbReference type="NCBI Taxonomy" id="364296"/>
    <lineage>
        <taxon>Bacteria</taxon>
        <taxon>Pseudomonadati</taxon>
        <taxon>Pseudomonadota</taxon>
        <taxon>Alphaproteobacteria</taxon>
        <taxon>Hyphomicrobiales</taxon>
        <taxon>Rhodobiaceae</taxon>
        <taxon>Rhodobium</taxon>
    </lineage>
</organism>
<keyword evidence="3" id="KW-0813">Transport</keyword>
<feature type="transmembrane region" description="Helical" evidence="8">
    <location>
        <begin position="112"/>
        <end position="130"/>
    </location>
</feature>
<comment type="subcellular location">
    <subcellularLocation>
        <location evidence="1">Cell membrane</location>
        <topology evidence="1">Multi-pass membrane protein</topology>
    </subcellularLocation>
</comment>
<evidence type="ECO:0000256" key="7">
    <source>
        <dbReference type="ARBA" id="ARBA00023136"/>
    </source>
</evidence>
<comment type="caution">
    <text evidence="9">The sequence shown here is derived from an EMBL/GenBank/DDBJ whole genome shotgun (WGS) entry which is preliminary data.</text>
</comment>
<feature type="transmembrane region" description="Helical" evidence="8">
    <location>
        <begin position="328"/>
        <end position="351"/>
    </location>
</feature>
<dbReference type="Proteomes" id="UP001209755">
    <property type="component" value="Unassembled WGS sequence"/>
</dbReference>
<dbReference type="RefSeq" id="WP_264601334.1">
    <property type="nucleotide sequence ID" value="NZ_JAOQNS010000005.1"/>
</dbReference>
<keyword evidence="7 8" id="KW-0472">Membrane</keyword>
<keyword evidence="6 8" id="KW-1133">Transmembrane helix</keyword>
<evidence type="ECO:0000256" key="5">
    <source>
        <dbReference type="ARBA" id="ARBA00022692"/>
    </source>
</evidence>
<reference evidence="10" key="1">
    <citation type="submission" date="2023-07" db="EMBL/GenBank/DDBJ databases">
        <title>Genome sequencing of Purple Non-Sulfur Bacteria from various extreme environments.</title>
        <authorList>
            <person name="Mayer M."/>
        </authorList>
    </citation>
    <scope>NUCLEOTIDE SEQUENCE [LARGE SCALE GENOMIC DNA]</scope>
    <source>
        <strain evidence="10">DSM 17935</strain>
    </source>
</reference>
<keyword evidence="10" id="KW-1185">Reference proteome</keyword>
<dbReference type="PANTHER" id="PTHR30472:SF25">
    <property type="entry name" value="ABC TRANSPORTER PERMEASE PROTEIN MJ0876-RELATED"/>
    <property type="match status" value="1"/>
</dbReference>
<dbReference type="InterPro" id="IPR000522">
    <property type="entry name" value="ABC_transptr_permease_BtuC"/>
</dbReference>
<proteinExistence type="inferred from homology"/>
<dbReference type="SUPFAM" id="SSF81345">
    <property type="entry name" value="ABC transporter involved in vitamin B12 uptake, BtuC"/>
    <property type="match status" value="1"/>
</dbReference>
<feature type="transmembrane region" description="Helical" evidence="8">
    <location>
        <begin position="302"/>
        <end position="322"/>
    </location>
</feature>
<evidence type="ECO:0000313" key="9">
    <source>
        <dbReference type="EMBL" id="MCW2307691.1"/>
    </source>
</evidence>
<evidence type="ECO:0000256" key="2">
    <source>
        <dbReference type="ARBA" id="ARBA00007935"/>
    </source>
</evidence>
<keyword evidence="4" id="KW-1003">Cell membrane</keyword>
<feature type="transmembrane region" description="Helical" evidence="8">
    <location>
        <begin position="172"/>
        <end position="194"/>
    </location>
</feature>
<protein>
    <submittedName>
        <fullName evidence="9">Iron complex transport system permease protein</fullName>
    </submittedName>
</protein>
<keyword evidence="5 8" id="KW-0812">Transmembrane</keyword>
<dbReference type="PANTHER" id="PTHR30472">
    <property type="entry name" value="FERRIC ENTEROBACTIN TRANSPORT SYSTEM PERMEASE PROTEIN"/>
    <property type="match status" value="1"/>
</dbReference>
<gene>
    <name evidence="9" type="ORF">M2319_002028</name>
</gene>
<accession>A0ABT3HBD6</accession>
<dbReference type="InterPro" id="IPR037294">
    <property type="entry name" value="ABC_BtuC-like"/>
</dbReference>
<feature type="transmembrane region" description="Helical" evidence="8">
    <location>
        <begin position="269"/>
        <end position="290"/>
    </location>
</feature>
<evidence type="ECO:0000313" key="10">
    <source>
        <dbReference type="Proteomes" id="UP001209755"/>
    </source>
</evidence>
<evidence type="ECO:0000256" key="4">
    <source>
        <dbReference type="ARBA" id="ARBA00022475"/>
    </source>
</evidence>
<evidence type="ECO:0000256" key="3">
    <source>
        <dbReference type="ARBA" id="ARBA00022448"/>
    </source>
</evidence>
<comment type="similarity">
    <text evidence="2">Belongs to the binding-protein-dependent transport system permease family. FecCD subfamily.</text>
</comment>
<dbReference type="CDD" id="cd06550">
    <property type="entry name" value="TM_ABC_iron-siderophores_like"/>
    <property type="match status" value="1"/>
</dbReference>
<feature type="transmembrane region" description="Helical" evidence="8">
    <location>
        <begin position="136"/>
        <end position="160"/>
    </location>
</feature>
<feature type="transmembrane region" description="Helical" evidence="8">
    <location>
        <begin position="214"/>
        <end position="233"/>
    </location>
</feature>
<dbReference type="Gene3D" id="1.10.3470.10">
    <property type="entry name" value="ABC transporter involved in vitamin B12 uptake, BtuC"/>
    <property type="match status" value="1"/>
</dbReference>
<dbReference type="Pfam" id="PF01032">
    <property type="entry name" value="FecCD"/>
    <property type="match status" value="1"/>
</dbReference>
<dbReference type="EMBL" id="JAOQNS010000005">
    <property type="protein sequence ID" value="MCW2307691.1"/>
    <property type="molecule type" value="Genomic_DNA"/>
</dbReference>
<evidence type="ECO:0000256" key="1">
    <source>
        <dbReference type="ARBA" id="ARBA00004651"/>
    </source>
</evidence>